<name>A0A8H3YWA3_VENIN</name>
<gene>
    <name evidence="1" type="ORF">EG328_002671</name>
</gene>
<dbReference type="AlphaFoldDB" id="A0A8H3YWA3"/>
<protein>
    <submittedName>
        <fullName evidence="1">Uncharacterized protein</fullName>
    </submittedName>
</protein>
<comment type="caution">
    <text evidence="1">The sequence shown here is derived from an EMBL/GenBank/DDBJ whole genome shotgun (WGS) entry which is preliminary data.</text>
</comment>
<accession>A0A8H3YWA3</accession>
<evidence type="ECO:0000313" key="1">
    <source>
        <dbReference type="EMBL" id="KAE9976330.1"/>
    </source>
</evidence>
<sequence length="341" mass="39559">MSKLVMRLKAWRERSIKSRKPQQPPASLVSPSLTEAYPKSSFMDLPAEIRDEIYLYCFQENPEIHFSQPPPIESRMKKLLLTARSNKPPTWTKHGLLLVNRVVSEGYKNVADKLATPVFHMTTFWDDQDHMTGKAYWVTSQRMKERLTSCRIHIDLAQCRGLDLYHVQQDIKSDLASFIWEHERLRSVILNIKCSGMCAKGFVSGAKAFDTVKKSIVVPLLQHRPLEGLLIRNGTAAQLHTRVQDRNGWIVMEWPVTMRCEDDAFWENCTFRECWLVEKAQTVTWYCEDLHHLKEEASCNDNCEDHLQILKLGETRLDRPLDSPVPGWLLMGCTCDNQERM</sequence>
<organism evidence="1 2">
    <name type="scientific">Venturia inaequalis</name>
    <name type="common">Apple scab fungus</name>
    <dbReference type="NCBI Taxonomy" id="5025"/>
    <lineage>
        <taxon>Eukaryota</taxon>
        <taxon>Fungi</taxon>
        <taxon>Dikarya</taxon>
        <taxon>Ascomycota</taxon>
        <taxon>Pezizomycotina</taxon>
        <taxon>Dothideomycetes</taxon>
        <taxon>Pleosporomycetidae</taxon>
        <taxon>Venturiales</taxon>
        <taxon>Venturiaceae</taxon>
        <taxon>Venturia</taxon>
    </lineage>
</organism>
<evidence type="ECO:0000313" key="2">
    <source>
        <dbReference type="Proteomes" id="UP000447873"/>
    </source>
</evidence>
<dbReference type="Proteomes" id="UP000447873">
    <property type="component" value="Unassembled WGS sequence"/>
</dbReference>
<proteinExistence type="predicted"/>
<dbReference type="EMBL" id="WNWS01000176">
    <property type="protein sequence ID" value="KAE9976330.1"/>
    <property type="molecule type" value="Genomic_DNA"/>
</dbReference>
<reference evidence="1 2" key="1">
    <citation type="submission" date="2018-12" db="EMBL/GenBank/DDBJ databases">
        <title>Venturia inaequalis Genome Resource.</title>
        <authorList>
            <person name="Lichtner F.J."/>
        </authorList>
    </citation>
    <scope>NUCLEOTIDE SEQUENCE [LARGE SCALE GENOMIC DNA]</scope>
    <source>
        <strain evidence="1 2">120213</strain>
    </source>
</reference>